<dbReference type="AlphaFoldDB" id="A0A0W1A1M4"/>
<keyword evidence="5" id="KW-1185">Reference proteome</keyword>
<evidence type="ECO:0000313" key="4">
    <source>
        <dbReference type="EMBL" id="KTD75282.1"/>
    </source>
</evidence>
<name>A0A0W1A1M4_9GAMM</name>
<dbReference type="InterPro" id="IPR049966">
    <property type="entry name" value="T4SS_LegC2C7"/>
</dbReference>
<reference evidence="4 5" key="1">
    <citation type="submission" date="2015-11" db="EMBL/GenBank/DDBJ databases">
        <title>Genomic analysis of 38 Legionella species identifies large and diverse effector repertoires.</title>
        <authorList>
            <person name="Burstein D."/>
            <person name="Amaro F."/>
            <person name="Zusman T."/>
            <person name="Lifshitz Z."/>
            <person name="Cohen O."/>
            <person name="Gilbert J.A."/>
            <person name="Pupko T."/>
            <person name="Shuman H.A."/>
            <person name="Segal G."/>
        </authorList>
    </citation>
    <scope>NUCLEOTIDE SEQUENCE [LARGE SCALE GENOMIC DNA]</scope>
    <source>
        <strain evidence="4 5">ATCC 51914</strain>
    </source>
</reference>
<feature type="region of interest" description="Disordered" evidence="2">
    <location>
        <begin position="1"/>
        <end position="22"/>
    </location>
</feature>
<gene>
    <name evidence="4" type="ORF">Lwal_3323</name>
</gene>
<evidence type="ECO:0000256" key="3">
    <source>
        <dbReference type="SAM" id="Phobius"/>
    </source>
</evidence>
<feature type="coiled-coil region" evidence="1">
    <location>
        <begin position="314"/>
        <end position="348"/>
    </location>
</feature>
<dbReference type="Proteomes" id="UP000054729">
    <property type="component" value="Unassembled WGS sequence"/>
</dbReference>
<keyword evidence="1" id="KW-0175">Coiled coil</keyword>
<protein>
    <submittedName>
        <fullName evidence="4">Microtubule binding protein</fullName>
    </submittedName>
</protein>
<evidence type="ECO:0000256" key="1">
    <source>
        <dbReference type="SAM" id="Coils"/>
    </source>
</evidence>
<accession>A0A0W1A1M4</accession>
<keyword evidence="3" id="KW-0472">Membrane</keyword>
<keyword evidence="3" id="KW-0812">Transmembrane</keyword>
<evidence type="ECO:0000313" key="5">
    <source>
        <dbReference type="Proteomes" id="UP000054729"/>
    </source>
</evidence>
<keyword evidence="3" id="KW-1133">Transmembrane helix</keyword>
<dbReference type="NCBIfam" id="NF043058">
    <property type="entry name" value="T4SS_LegC2C7"/>
    <property type="match status" value="1"/>
</dbReference>
<feature type="transmembrane region" description="Helical" evidence="3">
    <location>
        <begin position="105"/>
        <end position="123"/>
    </location>
</feature>
<proteinExistence type="predicted"/>
<dbReference type="RefSeq" id="WP_058481890.1">
    <property type="nucleotide sequence ID" value="NZ_CAAAIQ010000014.1"/>
</dbReference>
<organism evidence="4 5">
    <name type="scientific">Legionella waltersii</name>
    <dbReference type="NCBI Taxonomy" id="66969"/>
    <lineage>
        <taxon>Bacteria</taxon>
        <taxon>Pseudomonadati</taxon>
        <taxon>Pseudomonadota</taxon>
        <taxon>Gammaproteobacteria</taxon>
        <taxon>Legionellales</taxon>
        <taxon>Legionellaceae</taxon>
        <taxon>Legionella</taxon>
    </lineage>
</organism>
<dbReference type="STRING" id="66969.Lwal_3323"/>
<feature type="coiled-coil region" evidence="1">
    <location>
        <begin position="173"/>
        <end position="270"/>
    </location>
</feature>
<dbReference type="PATRIC" id="fig|66969.6.peg.3618"/>
<evidence type="ECO:0000256" key="2">
    <source>
        <dbReference type="SAM" id="MobiDB-lite"/>
    </source>
</evidence>
<feature type="transmembrane region" description="Helical" evidence="3">
    <location>
        <begin position="79"/>
        <end position="99"/>
    </location>
</feature>
<dbReference type="OrthoDB" id="5650412at2"/>
<comment type="caution">
    <text evidence="4">The sequence shown here is derived from an EMBL/GenBank/DDBJ whole genome shotgun (WGS) entry which is preliminary data.</text>
</comment>
<sequence length="403" mass="46127">MADTVRTTPNIDKNETTSTADSSLDPISVETLKNGIQELSANQNSFIEIKKHIAKVVEALAQNSSFFSRIATTWADMPLWLKIVLGFAVVVPTLVLGIVFQVITLIVFSLLSIASYLGIAYLLNNHNEHTHDITDKLQETMNTLADSLEEAIQSLEPLRKELAEQVNYFHDENERLLSSDEELRHKISQLTEEGRRLQEDSESLKSVNFQLKGTNTKLESSNELQKELLRINVQEIERLNKESEKNAFALVQATQELERVQKEMGERLRQSQLIAEVLQQNAIEFSNQVIESKEERELFQTKLKGFVSNQAESFNRITDRIFQAETELARVKEELNFSNKRNEELLDRMDRVLIPWENRLNLITPPPTVKHSKTISEIGLMGHKENINPTKVSSEQHLIEVRI</sequence>
<dbReference type="EMBL" id="LNZB01000060">
    <property type="protein sequence ID" value="KTD75282.1"/>
    <property type="molecule type" value="Genomic_DNA"/>
</dbReference>